<keyword evidence="4 11" id="KW-0028">Amino-acid biosynthesis</keyword>
<proteinExistence type="inferred from homology"/>
<evidence type="ECO:0000313" key="12">
    <source>
        <dbReference type="EMBL" id="SEC22363.1"/>
    </source>
</evidence>
<dbReference type="GO" id="GO:0004765">
    <property type="term" value="F:shikimate kinase activity"/>
    <property type="evidence" value="ECO:0007669"/>
    <property type="project" value="UniProtKB-UniRule"/>
</dbReference>
<feature type="binding site" evidence="11">
    <location>
        <position position="60"/>
    </location>
    <ligand>
        <name>substrate</name>
    </ligand>
</feature>
<keyword evidence="7 11" id="KW-0418">Kinase</keyword>
<comment type="function">
    <text evidence="11">Catalyzes the specific phosphorylation of the 3-hydroxyl group of shikimic acid using ATP as a cosubstrate.</text>
</comment>
<keyword evidence="8 11" id="KW-0067">ATP-binding</keyword>
<dbReference type="CDD" id="cd00464">
    <property type="entry name" value="SK"/>
    <property type="match status" value="1"/>
</dbReference>
<evidence type="ECO:0000256" key="5">
    <source>
        <dbReference type="ARBA" id="ARBA00022679"/>
    </source>
</evidence>
<keyword evidence="11" id="KW-0963">Cytoplasm</keyword>
<dbReference type="EMBL" id="FNRY01000001">
    <property type="protein sequence ID" value="SEC22363.1"/>
    <property type="molecule type" value="Genomic_DNA"/>
</dbReference>
<organism evidence="12 13">
    <name type="scientific">Paramicrobacterium humi</name>
    <dbReference type="NCBI Taxonomy" id="640635"/>
    <lineage>
        <taxon>Bacteria</taxon>
        <taxon>Bacillati</taxon>
        <taxon>Actinomycetota</taxon>
        <taxon>Actinomycetes</taxon>
        <taxon>Micrococcales</taxon>
        <taxon>Microbacteriaceae</taxon>
        <taxon>Paramicrobacterium</taxon>
    </lineage>
</organism>
<evidence type="ECO:0000256" key="4">
    <source>
        <dbReference type="ARBA" id="ARBA00022605"/>
    </source>
</evidence>
<evidence type="ECO:0000256" key="6">
    <source>
        <dbReference type="ARBA" id="ARBA00022741"/>
    </source>
</evidence>
<feature type="binding site" evidence="11">
    <location>
        <position position="19"/>
    </location>
    <ligand>
        <name>Mg(2+)</name>
        <dbReference type="ChEBI" id="CHEBI:18420"/>
    </ligand>
</feature>
<accession>A0A1H4QRS9</accession>
<dbReference type="InterPro" id="IPR000623">
    <property type="entry name" value="Shikimate_kinase/TSH1"/>
</dbReference>
<dbReference type="Pfam" id="PF01202">
    <property type="entry name" value="SKI"/>
    <property type="match status" value="1"/>
</dbReference>
<feature type="binding site" evidence="11">
    <location>
        <position position="81"/>
    </location>
    <ligand>
        <name>substrate</name>
    </ligand>
</feature>
<dbReference type="AlphaFoldDB" id="A0A1H4QRS9"/>
<evidence type="ECO:0000256" key="7">
    <source>
        <dbReference type="ARBA" id="ARBA00022777"/>
    </source>
</evidence>
<dbReference type="InterPro" id="IPR031322">
    <property type="entry name" value="Shikimate/glucono_kinase"/>
</dbReference>
<feature type="binding site" evidence="11">
    <location>
        <begin position="15"/>
        <end position="20"/>
    </location>
    <ligand>
        <name>ATP</name>
        <dbReference type="ChEBI" id="CHEBI:30616"/>
    </ligand>
</feature>
<evidence type="ECO:0000256" key="1">
    <source>
        <dbReference type="ARBA" id="ARBA00004842"/>
    </source>
</evidence>
<dbReference type="UniPathway" id="UPA00053">
    <property type="reaction ID" value="UER00088"/>
</dbReference>
<comment type="subcellular location">
    <subcellularLocation>
        <location evidence="11">Cytoplasm</location>
    </subcellularLocation>
</comment>
<dbReference type="GO" id="GO:0000287">
    <property type="term" value="F:magnesium ion binding"/>
    <property type="evidence" value="ECO:0007669"/>
    <property type="project" value="UniProtKB-UniRule"/>
</dbReference>
<sequence>MAEFELPIVFMGPMGSGKTRLGKRVAKLLGVPFIDTDKRIVAEHGPITAIFENDGEARFRQLEREAVAEALAERAVVSLGGGAVLDPATQDALAAHRVVYLTVDSRAVLARMDTSKRPLLKDGPEAWEKIFAERKGIYERLASVTFDTSARPITHIAQDIAAWARGRNPEATP</sequence>
<comment type="pathway">
    <text evidence="1 11">Metabolic intermediate biosynthesis; chorismate biosynthesis; chorismate from D-erythrose 4-phosphate and phosphoenolpyruvate: step 5/7.</text>
</comment>
<evidence type="ECO:0000256" key="10">
    <source>
        <dbReference type="ARBA" id="ARBA00048567"/>
    </source>
</evidence>
<dbReference type="PANTHER" id="PTHR21087">
    <property type="entry name" value="SHIKIMATE KINASE"/>
    <property type="match status" value="1"/>
</dbReference>
<keyword evidence="5 11" id="KW-0808">Transferase</keyword>
<dbReference type="GO" id="GO:0009073">
    <property type="term" value="P:aromatic amino acid family biosynthetic process"/>
    <property type="evidence" value="ECO:0007669"/>
    <property type="project" value="UniProtKB-KW"/>
</dbReference>
<dbReference type="Gene3D" id="3.40.50.300">
    <property type="entry name" value="P-loop containing nucleotide triphosphate hydrolases"/>
    <property type="match status" value="1"/>
</dbReference>
<evidence type="ECO:0000256" key="8">
    <source>
        <dbReference type="ARBA" id="ARBA00022840"/>
    </source>
</evidence>
<evidence type="ECO:0000256" key="11">
    <source>
        <dbReference type="HAMAP-Rule" id="MF_00109"/>
    </source>
</evidence>
<reference evidence="12 13" key="1">
    <citation type="submission" date="2016-10" db="EMBL/GenBank/DDBJ databases">
        <authorList>
            <person name="de Groot N.N."/>
        </authorList>
    </citation>
    <scope>NUCLEOTIDE SEQUENCE [LARGE SCALE GENOMIC DNA]</scope>
    <source>
        <strain evidence="12 13">DSM 21799</strain>
    </source>
</reference>
<keyword evidence="11" id="KW-0460">Magnesium</keyword>
<dbReference type="PROSITE" id="PS01128">
    <property type="entry name" value="SHIKIMATE_KINASE"/>
    <property type="match status" value="1"/>
</dbReference>
<dbReference type="InterPro" id="IPR027417">
    <property type="entry name" value="P-loop_NTPase"/>
</dbReference>
<dbReference type="Proteomes" id="UP000199183">
    <property type="component" value="Unassembled WGS sequence"/>
</dbReference>
<dbReference type="PANTHER" id="PTHR21087:SF16">
    <property type="entry name" value="SHIKIMATE KINASE 1, CHLOROPLASTIC"/>
    <property type="match status" value="1"/>
</dbReference>
<dbReference type="GO" id="GO:0005524">
    <property type="term" value="F:ATP binding"/>
    <property type="evidence" value="ECO:0007669"/>
    <property type="project" value="UniProtKB-UniRule"/>
</dbReference>
<comment type="subunit">
    <text evidence="11">Monomer.</text>
</comment>
<dbReference type="GO" id="GO:0009423">
    <property type="term" value="P:chorismate biosynthetic process"/>
    <property type="evidence" value="ECO:0007669"/>
    <property type="project" value="UniProtKB-UniRule"/>
</dbReference>
<evidence type="ECO:0000256" key="2">
    <source>
        <dbReference type="ARBA" id="ARBA00006997"/>
    </source>
</evidence>
<evidence type="ECO:0000256" key="9">
    <source>
        <dbReference type="ARBA" id="ARBA00023141"/>
    </source>
</evidence>
<feature type="binding site" evidence="11">
    <location>
        <position position="134"/>
    </location>
    <ligand>
        <name>substrate</name>
    </ligand>
</feature>
<feature type="binding site" evidence="11">
    <location>
        <position position="37"/>
    </location>
    <ligand>
        <name>substrate</name>
    </ligand>
</feature>
<evidence type="ECO:0000256" key="3">
    <source>
        <dbReference type="ARBA" id="ARBA00012154"/>
    </source>
</evidence>
<dbReference type="STRING" id="640635.SAMN04489806_2900"/>
<dbReference type="HAMAP" id="MF_00109">
    <property type="entry name" value="Shikimate_kinase"/>
    <property type="match status" value="1"/>
</dbReference>
<comment type="cofactor">
    <cofactor evidence="11">
        <name>Mg(2+)</name>
        <dbReference type="ChEBI" id="CHEBI:18420"/>
    </cofactor>
    <text evidence="11">Binds 1 Mg(2+) ion per subunit.</text>
</comment>
<comment type="similarity">
    <text evidence="2 11">Belongs to the shikimate kinase family.</text>
</comment>
<keyword evidence="6 11" id="KW-0547">Nucleotide-binding</keyword>
<keyword evidence="9 11" id="KW-0057">Aromatic amino acid biosynthesis</keyword>
<dbReference type="GO" id="GO:0005829">
    <property type="term" value="C:cytosol"/>
    <property type="evidence" value="ECO:0007669"/>
    <property type="project" value="TreeGrafter"/>
</dbReference>
<evidence type="ECO:0000313" key="13">
    <source>
        <dbReference type="Proteomes" id="UP000199183"/>
    </source>
</evidence>
<dbReference type="PRINTS" id="PR01100">
    <property type="entry name" value="SHIKIMTKNASE"/>
</dbReference>
<dbReference type="InterPro" id="IPR023000">
    <property type="entry name" value="Shikimate_kinase_CS"/>
</dbReference>
<protein>
    <recommendedName>
        <fullName evidence="3 11">Shikimate kinase</fullName>
        <shortName evidence="11">SK</shortName>
        <ecNumber evidence="3 11">2.7.1.71</ecNumber>
    </recommendedName>
</protein>
<comment type="catalytic activity">
    <reaction evidence="10 11">
        <text>shikimate + ATP = 3-phosphoshikimate + ADP + H(+)</text>
        <dbReference type="Rhea" id="RHEA:13121"/>
        <dbReference type="ChEBI" id="CHEBI:15378"/>
        <dbReference type="ChEBI" id="CHEBI:30616"/>
        <dbReference type="ChEBI" id="CHEBI:36208"/>
        <dbReference type="ChEBI" id="CHEBI:145989"/>
        <dbReference type="ChEBI" id="CHEBI:456216"/>
        <dbReference type="EC" id="2.7.1.71"/>
    </reaction>
</comment>
<dbReference type="EC" id="2.7.1.71" evidence="3 11"/>
<gene>
    <name evidence="11" type="primary">aroK</name>
    <name evidence="12" type="ORF">SAMN04489806_2900</name>
</gene>
<feature type="binding site" evidence="11">
    <location>
        <position position="117"/>
    </location>
    <ligand>
        <name>ATP</name>
        <dbReference type="ChEBI" id="CHEBI:30616"/>
    </ligand>
</feature>
<name>A0A1H4QRS9_9MICO</name>
<feature type="binding site" evidence="11">
    <location>
        <position position="151"/>
    </location>
    <ligand>
        <name>ATP</name>
        <dbReference type="ChEBI" id="CHEBI:30616"/>
    </ligand>
</feature>
<dbReference type="SUPFAM" id="SSF52540">
    <property type="entry name" value="P-loop containing nucleoside triphosphate hydrolases"/>
    <property type="match status" value="1"/>
</dbReference>
<dbReference type="GO" id="GO:0008652">
    <property type="term" value="P:amino acid biosynthetic process"/>
    <property type="evidence" value="ECO:0007669"/>
    <property type="project" value="UniProtKB-KW"/>
</dbReference>
<keyword evidence="13" id="KW-1185">Reference proteome</keyword>
<keyword evidence="11" id="KW-0479">Metal-binding</keyword>